<gene>
    <name evidence="3" type="ORF">QBC47DRAFT_399021</name>
</gene>
<evidence type="ECO:0000256" key="2">
    <source>
        <dbReference type="SAM" id="SignalP"/>
    </source>
</evidence>
<organism evidence="3 4">
    <name type="scientific">Echria macrotheca</name>
    <dbReference type="NCBI Taxonomy" id="438768"/>
    <lineage>
        <taxon>Eukaryota</taxon>
        <taxon>Fungi</taxon>
        <taxon>Dikarya</taxon>
        <taxon>Ascomycota</taxon>
        <taxon>Pezizomycotina</taxon>
        <taxon>Sordariomycetes</taxon>
        <taxon>Sordariomycetidae</taxon>
        <taxon>Sordariales</taxon>
        <taxon>Schizotheciaceae</taxon>
        <taxon>Echria</taxon>
    </lineage>
</organism>
<reference evidence="3" key="1">
    <citation type="submission" date="2023-06" db="EMBL/GenBank/DDBJ databases">
        <title>Genome-scale phylogeny and comparative genomics of the fungal order Sordariales.</title>
        <authorList>
            <consortium name="Lawrence Berkeley National Laboratory"/>
            <person name="Hensen N."/>
            <person name="Bonometti L."/>
            <person name="Westerberg I."/>
            <person name="Brannstrom I.O."/>
            <person name="Guillou S."/>
            <person name="Cros-Aarteil S."/>
            <person name="Calhoun S."/>
            <person name="Haridas S."/>
            <person name="Kuo A."/>
            <person name="Mondo S."/>
            <person name="Pangilinan J."/>
            <person name="Riley R."/>
            <person name="Labutti K."/>
            <person name="Andreopoulos B."/>
            <person name="Lipzen A."/>
            <person name="Chen C."/>
            <person name="Yanf M."/>
            <person name="Daum C."/>
            <person name="Ng V."/>
            <person name="Clum A."/>
            <person name="Steindorff A."/>
            <person name="Ohm R."/>
            <person name="Martin F."/>
            <person name="Silar P."/>
            <person name="Natvig D."/>
            <person name="Lalanne C."/>
            <person name="Gautier V."/>
            <person name="Ament-Velasquez S.L."/>
            <person name="Kruys A."/>
            <person name="Hutchinson M.I."/>
            <person name="Powell A.J."/>
            <person name="Barry K."/>
            <person name="Miller A.N."/>
            <person name="Grigoriev I.V."/>
            <person name="Debuchy R."/>
            <person name="Gladieux P."/>
            <person name="Thoren M.H."/>
            <person name="Johannesson H."/>
        </authorList>
    </citation>
    <scope>NUCLEOTIDE SEQUENCE</scope>
    <source>
        <strain evidence="3">PSN4</strain>
    </source>
</reference>
<feature type="signal peptide" evidence="2">
    <location>
        <begin position="1"/>
        <end position="20"/>
    </location>
</feature>
<evidence type="ECO:0000313" key="4">
    <source>
        <dbReference type="Proteomes" id="UP001239445"/>
    </source>
</evidence>
<dbReference type="EMBL" id="MU839829">
    <property type="protein sequence ID" value="KAK1758117.1"/>
    <property type="molecule type" value="Genomic_DNA"/>
</dbReference>
<keyword evidence="2" id="KW-0732">Signal</keyword>
<keyword evidence="4" id="KW-1185">Reference proteome</keyword>
<dbReference type="AlphaFoldDB" id="A0AAJ0BHL8"/>
<feature type="region of interest" description="Disordered" evidence="1">
    <location>
        <begin position="28"/>
        <end position="77"/>
    </location>
</feature>
<proteinExistence type="predicted"/>
<protein>
    <submittedName>
        <fullName evidence="3">Uncharacterized protein</fullName>
    </submittedName>
</protein>
<feature type="compositionally biased region" description="Polar residues" evidence="1">
    <location>
        <begin position="67"/>
        <end position="77"/>
    </location>
</feature>
<name>A0AAJ0BHL8_9PEZI</name>
<feature type="chain" id="PRO_5042462073" evidence="2">
    <location>
        <begin position="21"/>
        <end position="77"/>
    </location>
</feature>
<evidence type="ECO:0000313" key="3">
    <source>
        <dbReference type="EMBL" id="KAK1758117.1"/>
    </source>
</evidence>
<accession>A0AAJ0BHL8</accession>
<sequence>MRSPTTLFITAAALSQALLAATLPNETPAFDIAKDSGPSKSPSQHGEFDKRSENTPAQHGEFDDSLITPSQHGQFDD</sequence>
<evidence type="ECO:0000256" key="1">
    <source>
        <dbReference type="SAM" id="MobiDB-lite"/>
    </source>
</evidence>
<dbReference type="Proteomes" id="UP001239445">
    <property type="component" value="Unassembled WGS sequence"/>
</dbReference>
<comment type="caution">
    <text evidence="3">The sequence shown here is derived from an EMBL/GenBank/DDBJ whole genome shotgun (WGS) entry which is preliminary data.</text>
</comment>